<comment type="cofactor">
    <cofactor evidence="1">
        <name>pyridoxal 5'-phosphate</name>
        <dbReference type="ChEBI" id="CHEBI:597326"/>
    </cofactor>
</comment>
<dbReference type="InterPro" id="IPR015421">
    <property type="entry name" value="PyrdxlP-dep_Trfase_major"/>
</dbReference>
<evidence type="ECO:0000313" key="7">
    <source>
        <dbReference type="EMBL" id="GME76568.1"/>
    </source>
</evidence>
<dbReference type="PANTHER" id="PTHR42790:SF21">
    <property type="entry name" value="AROMATIC_AMINOADIPATE AMINOTRANSFERASE 1"/>
    <property type="match status" value="1"/>
</dbReference>
<dbReference type="Proteomes" id="UP001165120">
    <property type="component" value="Unassembled WGS sequence"/>
</dbReference>
<evidence type="ECO:0000256" key="2">
    <source>
        <dbReference type="ARBA" id="ARBA00007441"/>
    </source>
</evidence>
<organism evidence="7 8">
    <name type="scientific">Candida boidinii</name>
    <name type="common">Yeast</name>
    <dbReference type="NCBI Taxonomy" id="5477"/>
    <lineage>
        <taxon>Eukaryota</taxon>
        <taxon>Fungi</taxon>
        <taxon>Dikarya</taxon>
        <taxon>Ascomycota</taxon>
        <taxon>Saccharomycotina</taxon>
        <taxon>Pichiomycetes</taxon>
        <taxon>Pichiales</taxon>
        <taxon>Pichiaceae</taxon>
        <taxon>Ogataea</taxon>
        <taxon>Ogataea/Candida clade</taxon>
    </lineage>
</organism>
<keyword evidence="4" id="KW-0808">Transferase</keyword>
<feature type="domain" description="Aminotransferase class I/classII large" evidence="6">
    <location>
        <begin position="98"/>
        <end position="459"/>
    </location>
</feature>
<dbReference type="GO" id="GO:0019878">
    <property type="term" value="P:lysine biosynthetic process via aminoadipic acid"/>
    <property type="evidence" value="ECO:0007669"/>
    <property type="project" value="TreeGrafter"/>
</dbReference>
<keyword evidence="5" id="KW-0663">Pyridoxal phosphate</keyword>
<keyword evidence="8" id="KW-1185">Reference proteome</keyword>
<dbReference type="SUPFAM" id="SSF53383">
    <property type="entry name" value="PLP-dependent transferases"/>
    <property type="match status" value="1"/>
</dbReference>
<dbReference type="GO" id="GO:0030170">
    <property type="term" value="F:pyridoxal phosphate binding"/>
    <property type="evidence" value="ECO:0007669"/>
    <property type="project" value="InterPro"/>
</dbReference>
<accession>A0A9W6WKK0</accession>
<dbReference type="GO" id="GO:0006571">
    <property type="term" value="P:tyrosine biosynthetic process"/>
    <property type="evidence" value="ECO:0007669"/>
    <property type="project" value="TreeGrafter"/>
</dbReference>
<dbReference type="Gene3D" id="3.40.640.10">
    <property type="entry name" value="Type I PLP-dependent aspartate aminotransferase-like (Major domain)"/>
    <property type="match status" value="1"/>
</dbReference>
<dbReference type="EMBL" id="BSXN01002432">
    <property type="protein sequence ID" value="GME76568.1"/>
    <property type="molecule type" value="Genomic_DNA"/>
</dbReference>
<evidence type="ECO:0000256" key="1">
    <source>
        <dbReference type="ARBA" id="ARBA00001933"/>
    </source>
</evidence>
<evidence type="ECO:0000313" key="8">
    <source>
        <dbReference type="Proteomes" id="UP001165120"/>
    </source>
</evidence>
<dbReference type="CDD" id="cd00609">
    <property type="entry name" value="AAT_like"/>
    <property type="match status" value="1"/>
</dbReference>
<reference evidence="7" key="1">
    <citation type="submission" date="2023-04" db="EMBL/GenBank/DDBJ databases">
        <title>Candida boidinii NBRC 10035.</title>
        <authorList>
            <person name="Ichikawa N."/>
            <person name="Sato H."/>
            <person name="Tonouchi N."/>
        </authorList>
    </citation>
    <scope>NUCLEOTIDE SEQUENCE</scope>
    <source>
        <strain evidence="7">NBRC 10035</strain>
    </source>
</reference>
<name>A0A9W6WKK0_CANBO</name>
<comment type="caution">
    <text evidence="7">The sequence shown here is derived from an EMBL/GenBank/DDBJ whole genome shotgun (WGS) entry which is preliminary data.</text>
</comment>
<dbReference type="InterPro" id="IPR050859">
    <property type="entry name" value="Class-I_PLP-dep_aminotransf"/>
</dbReference>
<evidence type="ECO:0000256" key="4">
    <source>
        <dbReference type="ARBA" id="ARBA00022679"/>
    </source>
</evidence>
<gene>
    <name evidence="7" type="ORF">Cboi02_000522800</name>
</gene>
<dbReference type="InterPro" id="IPR004839">
    <property type="entry name" value="Aminotransferase_I/II_large"/>
</dbReference>
<sequence length="471" mass="52762">MTGPLNFSSFFSDEANARVGSALRNSLKLVNDPNIVFLGGGLPMTQYFPWNEISASSPAPPFANGIGAVPTSKDEEVTTTIPKYNAPGQDIDLCKSLQYGATSGHKQIHDFVKEHTEKIHRPPYQDWDVSICTGNSQSFDSAIRTFCNRGDYVLIEEYAFPSSVGNLEATGVVSVPIPMDDQGIIPEKLEEILNNLKVKPKFLYTVPTGQNPTGSNLPFVRRQAVYQLARKFNFLIIEDDPYYFLQMAPYKKDALEEKLTGEELINDVIVSFLSMDLDGRVIRLDSTSKILAPGARFGWITAQKHILEKFNELHEVNMVTISGFTQSFLNGLFQRWGQEGYLEWLCGLRHEYSIKRNACANAVDKYFPKEVTVFSPPTAGMFFIIKFDAKNHPKFDGDVSKIEDALFQEAIKSGCLVIPGSTFAVKPFGSKKQNENTEFFFRGTYAAVDLEKLDLGLKRFAEAVKIQFEIN</sequence>
<dbReference type="InterPro" id="IPR015424">
    <property type="entry name" value="PyrdxlP-dep_Trfase"/>
</dbReference>
<dbReference type="Pfam" id="PF00155">
    <property type="entry name" value="Aminotran_1_2"/>
    <property type="match status" value="1"/>
</dbReference>
<evidence type="ECO:0000259" key="6">
    <source>
        <dbReference type="Pfam" id="PF00155"/>
    </source>
</evidence>
<evidence type="ECO:0000256" key="3">
    <source>
        <dbReference type="ARBA" id="ARBA00022576"/>
    </source>
</evidence>
<protein>
    <submittedName>
        <fullName evidence="7">Unnamed protein product</fullName>
    </submittedName>
</protein>
<dbReference type="PANTHER" id="PTHR42790">
    <property type="entry name" value="AMINOTRANSFERASE"/>
    <property type="match status" value="1"/>
</dbReference>
<dbReference type="GO" id="GO:0009074">
    <property type="term" value="P:aromatic amino acid family catabolic process"/>
    <property type="evidence" value="ECO:0007669"/>
    <property type="project" value="TreeGrafter"/>
</dbReference>
<evidence type="ECO:0000256" key="5">
    <source>
        <dbReference type="ARBA" id="ARBA00022898"/>
    </source>
</evidence>
<dbReference type="GO" id="GO:0008793">
    <property type="term" value="F:aromatic-amino-acid transaminase activity"/>
    <property type="evidence" value="ECO:0007669"/>
    <property type="project" value="TreeGrafter"/>
</dbReference>
<dbReference type="GO" id="GO:0047536">
    <property type="term" value="F:2-aminoadipate transaminase activity"/>
    <property type="evidence" value="ECO:0007669"/>
    <property type="project" value="TreeGrafter"/>
</dbReference>
<dbReference type="AlphaFoldDB" id="A0A9W6WKK0"/>
<comment type="similarity">
    <text evidence="2">Belongs to the class-I pyridoxal-phosphate-dependent aminotransferase family.</text>
</comment>
<keyword evidence="3" id="KW-0032">Aminotransferase</keyword>
<proteinExistence type="inferred from homology"/>